<gene>
    <name evidence="1" type="ORF">FUA23_15660</name>
</gene>
<evidence type="ECO:0000313" key="1">
    <source>
        <dbReference type="EMBL" id="TXF88245.1"/>
    </source>
</evidence>
<organism evidence="1 2">
    <name type="scientific">Neolewinella aurantiaca</name>
    <dbReference type="NCBI Taxonomy" id="2602767"/>
    <lineage>
        <taxon>Bacteria</taxon>
        <taxon>Pseudomonadati</taxon>
        <taxon>Bacteroidota</taxon>
        <taxon>Saprospiria</taxon>
        <taxon>Saprospirales</taxon>
        <taxon>Lewinellaceae</taxon>
        <taxon>Neolewinella</taxon>
    </lineage>
</organism>
<protein>
    <submittedName>
        <fullName evidence="1">Uncharacterized protein</fullName>
    </submittedName>
</protein>
<dbReference type="AlphaFoldDB" id="A0A5C7FF79"/>
<dbReference type="EMBL" id="VOXD01000025">
    <property type="protein sequence ID" value="TXF88245.1"/>
    <property type="molecule type" value="Genomic_DNA"/>
</dbReference>
<reference evidence="1 2" key="1">
    <citation type="submission" date="2019-08" db="EMBL/GenBank/DDBJ databases">
        <title>Lewinella sp. strain SSH13 Genome sequencing and assembly.</title>
        <authorList>
            <person name="Kim I."/>
        </authorList>
    </citation>
    <scope>NUCLEOTIDE SEQUENCE [LARGE SCALE GENOMIC DNA]</scope>
    <source>
        <strain evidence="1 2">SSH13</strain>
    </source>
</reference>
<comment type="caution">
    <text evidence="1">The sequence shown here is derived from an EMBL/GenBank/DDBJ whole genome shotgun (WGS) entry which is preliminary data.</text>
</comment>
<evidence type="ECO:0000313" key="2">
    <source>
        <dbReference type="Proteomes" id="UP000321907"/>
    </source>
</evidence>
<keyword evidence="2" id="KW-1185">Reference proteome</keyword>
<sequence>MNSVEMLCSIEATEALGFEKYLLSQVKKGSQSYQLWLLVKQIIRARLKADVPAPGNPDLARTLGVSASQVRNRLSDLVSFYQEYLAVLRMRSTPRLSALFAMEQAVETNNESYVEWAEKKTERLVTKSVLYDTYARYDYLRYNRVIYDWYEDKYNRIYTEKTALNDQELDGFILIEKYKLYMDATSLTYESGAVLYKLDREILQLRENRTGGEPFSFAEKIYHNLYLIVKRQEPSSYRFIFSRVEEIFRDFSSRDIKYVLSVLFNRIAGEIMSGNDDAQKDYYTLIVTLMKYPKVRVTEWILKNCVTVLCRMKKEDFAETVLNTYLSKLPENRQKEVMSYNLAIIRMTAEKFDEATKLLNQITISESTYYLGGRFILFRSMYKAEEYEGLLSLTKSFKGYVTRLKDMSDGFRKAAFFFLRFFNELVRLSLDKPFMDPSVFERRMKQLQQKVLGTKSMASKEWLLEEIDAHL</sequence>
<name>A0A5C7FF79_9BACT</name>
<dbReference type="RefSeq" id="WP_147931698.1">
    <property type="nucleotide sequence ID" value="NZ_VOXD01000025.1"/>
</dbReference>
<dbReference type="Proteomes" id="UP000321907">
    <property type="component" value="Unassembled WGS sequence"/>
</dbReference>
<proteinExistence type="predicted"/>
<accession>A0A5C7FF79</accession>